<name>A0A2T4Z542_9HYPH</name>
<feature type="chain" id="PRO_5015438146" evidence="2">
    <location>
        <begin position="27"/>
        <end position="277"/>
    </location>
</feature>
<gene>
    <name evidence="3" type="ORF">C8P69_10460</name>
</gene>
<evidence type="ECO:0000256" key="2">
    <source>
        <dbReference type="SAM" id="SignalP"/>
    </source>
</evidence>
<dbReference type="OrthoDB" id="9815514at2"/>
<feature type="region of interest" description="Disordered" evidence="1">
    <location>
        <begin position="103"/>
        <end position="122"/>
    </location>
</feature>
<feature type="signal peptide" evidence="2">
    <location>
        <begin position="1"/>
        <end position="26"/>
    </location>
</feature>
<dbReference type="Proteomes" id="UP000241808">
    <property type="component" value="Unassembled WGS sequence"/>
</dbReference>
<accession>A0A2T4Z542</accession>
<dbReference type="InterPro" id="IPR015000">
    <property type="entry name" value="EipB-like"/>
</dbReference>
<evidence type="ECO:0000313" key="3">
    <source>
        <dbReference type="EMBL" id="PTM57013.1"/>
    </source>
</evidence>
<keyword evidence="4" id="KW-1185">Reference proteome</keyword>
<dbReference type="Pfam" id="PF08904">
    <property type="entry name" value="EipB_like"/>
    <property type="match status" value="1"/>
</dbReference>
<proteinExistence type="predicted"/>
<sequence length="277" mass="30567">MPSAVPLRPILLSAAVLASLTSVAQAQAPVLAPHRAVYELKLDDRRASGGLEQARGRILFETTGNRCEGYTTNFRQVVELTMNGNRVVMDARTAHFEEGDGSGFRFTSRATQNGAPYMETDGSANRATDAVAVRLRKPREGTQSLDRAVIFPTEHLLRMMEAARDGRTILEAKVYDGAETGDRVYDATAIIGRRMEGEPQEAEPAARDPRLAGLPRWPMTISYFEQGKDGGTPAYSLAFELYENGVSRRMVINYPEFSLRGELIQLDWQAATPCEKP</sequence>
<organism evidence="3 4">
    <name type="scientific">Phreatobacter oligotrophus</name>
    <dbReference type="NCBI Taxonomy" id="1122261"/>
    <lineage>
        <taxon>Bacteria</taxon>
        <taxon>Pseudomonadati</taxon>
        <taxon>Pseudomonadota</taxon>
        <taxon>Alphaproteobacteria</taxon>
        <taxon>Hyphomicrobiales</taxon>
        <taxon>Phreatobacteraceae</taxon>
        <taxon>Phreatobacter</taxon>
    </lineage>
</organism>
<dbReference type="EMBL" id="PZZL01000004">
    <property type="protein sequence ID" value="PTM57013.1"/>
    <property type="molecule type" value="Genomic_DNA"/>
</dbReference>
<protein>
    <submittedName>
        <fullName evidence="3">Uncharacterized protein DUF1849</fullName>
    </submittedName>
</protein>
<evidence type="ECO:0000313" key="4">
    <source>
        <dbReference type="Proteomes" id="UP000241808"/>
    </source>
</evidence>
<reference evidence="3 4" key="1">
    <citation type="submission" date="2018-04" db="EMBL/GenBank/DDBJ databases">
        <title>Genomic Encyclopedia of Archaeal and Bacterial Type Strains, Phase II (KMG-II): from individual species to whole genera.</title>
        <authorList>
            <person name="Goeker M."/>
        </authorList>
    </citation>
    <scope>NUCLEOTIDE SEQUENCE [LARGE SCALE GENOMIC DNA]</scope>
    <source>
        <strain evidence="3 4">DSM 25521</strain>
    </source>
</reference>
<keyword evidence="2" id="KW-0732">Signal</keyword>
<dbReference type="AlphaFoldDB" id="A0A2T4Z542"/>
<evidence type="ECO:0000256" key="1">
    <source>
        <dbReference type="SAM" id="MobiDB-lite"/>
    </source>
</evidence>
<comment type="caution">
    <text evidence="3">The sequence shown here is derived from an EMBL/GenBank/DDBJ whole genome shotgun (WGS) entry which is preliminary data.</text>
</comment>
<dbReference type="RefSeq" id="WP_108176701.1">
    <property type="nucleotide sequence ID" value="NZ_PZZL01000004.1"/>
</dbReference>